<dbReference type="Proteomes" id="UP000222824">
    <property type="component" value="Unassembled WGS sequence"/>
</dbReference>
<feature type="transmembrane region" description="Helical" evidence="1">
    <location>
        <begin position="16"/>
        <end position="36"/>
    </location>
</feature>
<name>A0A2G1WGT0_9EURY</name>
<evidence type="ECO:0000313" key="2">
    <source>
        <dbReference type="EMBL" id="PHQ38165.1"/>
    </source>
</evidence>
<gene>
    <name evidence="2" type="ORF">DJ69_13045</name>
</gene>
<accession>A0A2G1WGT0</accession>
<dbReference type="EMBL" id="NHOA01000115">
    <property type="protein sequence ID" value="PHQ38165.1"/>
    <property type="molecule type" value="Genomic_DNA"/>
</dbReference>
<proteinExistence type="predicted"/>
<sequence>FAVDGLARRGTVTGRLTLAFVPVHVAVWATFVAGWWPVSGLALPELPGAFMLAAWVWVLGPLPVLGSAGPPSGDAGTDEH</sequence>
<reference evidence="2 3" key="1">
    <citation type="journal article" date="2014" name="Front. Microbiol.">
        <title>Population and genomic analysis of the genus Halorubrum.</title>
        <authorList>
            <person name="Fullmer M.S."/>
            <person name="Soucy S.M."/>
            <person name="Swithers K.S."/>
            <person name="Makkay A.M."/>
            <person name="Wheeler R."/>
            <person name="Ventosa A."/>
            <person name="Gogarten J.P."/>
            <person name="Papke R.T."/>
        </authorList>
    </citation>
    <scope>NUCLEOTIDE SEQUENCE [LARGE SCALE GENOMIC DNA]</scope>
    <source>
        <strain evidence="2 3">C49</strain>
    </source>
</reference>
<keyword evidence="3" id="KW-1185">Reference proteome</keyword>
<protein>
    <submittedName>
        <fullName evidence="2">Uncharacterized protein</fullName>
    </submittedName>
</protein>
<evidence type="ECO:0000313" key="3">
    <source>
        <dbReference type="Proteomes" id="UP000222824"/>
    </source>
</evidence>
<comment type="caution">
    <text evidence="2">The sequence shown here is derived from an EMBL/GenBank/DDBJ whole genome shotgun (WGS) entry which is preliminary data.</text>
</comment>
<dbReference type="AlphaFoldDB" id="A0A2G1WGT0"/>
<feature type="transmembrane region" description="Helical" evidence="1">
    <location>
        <begin position="48"/>
        <end position="65"/>
    </location>
</feature>
<keyword evidence="1" id="KW-0472">Membrane</keyword>
<keyword evidence="1" id="KW-1133">Transmembrane helix</keyword>
<keyword evidence="1" id="KW-0812">Transmembrane</keyword>
<evidence type="ECO:0000256" key="1">
    <source>
        <dbReference type="SAM" id="Phobius"/>
    </source>
</evidence>
<feature type="non-terminal residue" evidence="2">
    <location>
        <position position="1"/>
    </location>
</feature>
<organism evidence="2 3">
    <name type="scientific">Halorubrum persicum</name>
    <dbReference type="NCBI Taxonomy" id="1383844"/>
    <lineage>
        <taxon>Archaea</taxon>
        <taxon>Methanobacteriati</taxon>
        <taxon>Methanobacteriota</taxon>
        <taxon>Stenosarchaea group</taxon>
        <taxon>Halobacteria</taxon>
        <taxon>Halobacteriales</taxon>
        <taxon>Haloferacaceae</taxon>
        <taxon>Halorubrum</taxon>
    </lineage>
</organism>